<protein>
    <submittedName>
        <fullName evidence="2">Uncharacterized protein</fullName>
    </submittedName>
</protein>
<feature type="transmembrane region" description="Helical" evidence="1">
    <location>
        <begin position="20"/>
        <end position="39"/>
    </location>
</feature>
<dbReference type="AlphaFoldDB" id="A0A7D5H1Z6"/>
<proteinExistence type="predicted"/>
<name>A0A7D5H1Z6_9EURY</name>
<dbReference type="RefSeq" id="WP_179260428.1">
    <property type="nucleotide sequence ID" value="NZ_CP058601.1"/>
</dbReference>
<organism evidence="2 3">
    <name type="scientific">Natrinema halophilum</name>
    <dbReference type="NCBI Taxonomy" id="1699371"/>
    <lineage>
        <taxon>Archaea</taxon>
        <taxon>Methanobacteriati</taxon>
        <taxon>Methanobacteriota</taxon>
        <taxon>Stenosarchaea group</taxon>
        <taxon>Halobacteria</taxon>
        <taxon>Halobacteriales</taxon>
        <taxon>Natrialbaceae</taxon>
        <taxon>Natrinema</taxon>
    </lineage>
</organism>
<reference evidence="2 3" key="1">
    <citation type="submission" date="2020-07" db="EMBL/GenBank/DDBJ databases">
        <authorList>
            <person name="Cui H."/>
        </authorList>
    </citation>
    <scope>NUCLEOTIDE SEQUENCE [LARGE SCALE GENOMIC DNA]</scope>
    <source>
        <strain evidence="2 3">YPL8</strain>
    </source>
</reference>
<dbReference type="EMBL" id="CP058601">
    <property type="protein sequence ID" value="QLG48691.1"/>
    <property type="molecule type" value="Genomic_DNA"/>
</dbReference>
<evidence type="ECO:0000313" key="2">
    <source>
        <dbReference type="EMBL" id="QLG48691.1"/>
    </source>
</evidence>
<sequence>MSATRRYPHDSSDAAAPQRAASAGLGVGLVVTLGADVLISAFGMRTAMLVVAGANAYLGTVGTVLFADKPEVVGADIGVEFEVPCEMIARYSSDINIDGWR</sequence>
<evidence type="ECO:0000313" key="3">
    <source>
        <dbReference type="Proteomes" id="UP000509241"/>
    </source>
</evidence>
<accession>A0A7D5H1Z6</accession>
<dbReference type="KEGG" id="haly:HYG82_07440"/>
<keyword evidence="3" id="KW-1185">Reference proteome</keyword>
<gene>
    <name evidence="2" type="ORF">HYG82_07440</name>
</gene>
<dbReference type="Proteomes" id="UP000509241">
    <property type="component" value="Chromosome"/>
</dbReference>
<keyword evidence="1" id="KW-1133">Transmembrane helix</keyword>
<keyword evidence="1" id="KW-0472">Membrane</keyword>
<evidence type="ECO:0000256" key="1">
    <source>
        <dbReference type="SAM" id="Phobius"/>
    </source>
</evidence>
<keyword evidence="1" id="KW-0812">Transmembrane</keyword>
<dbReference type="GeneID" id="56033113"/>